<comment type="caution">
    <text evidence="2">The sequence shown here is derived from an EMBL/GenBank/DDBJ whole genome shotgun (WGS) entry which is preliminary data.</text>
</comment>
<sequence>MLVLLFVAFFGWVVLSDDPRPTESDAWIVTVLPPKSDVERITKAAFATETEDDPRAEPDEFRGADACRTAWQPLRGTVVGSATTVDRTFDSGRPEARQVELGVARFADEASARSAVDRINNDVARCSQSFFVRDGAEANDWRVQQSAGEWYLRPIVAREGDWYCAAGIRSDGRYVLRALECRTGSNYVPALLDAMEQRIRAA</sequence>
<accession>A0A137ZZH8</accession>
<evidence type="ECO:0000259" key="1">
    <source>
        <dbReference type="Pfam" id="PF14032"/>
    </source>
</evidence>
<name>A0A137ZZH8_9ACTN</name>
<feature type="domain" description="PknH-like extracellular" evidence="1">
    <location>
        <begin position="30"/>
        <end position="198"/>
    </location>
</feature>
<proteinExistence type="predicted"/>
<gene>
    <name evidence="2" type="ORF">AXK60_17505</name>
</gene>
<dbReference type="Pfam" id="PF14032">
    <property type="entry name" value="PknH_C"/>
    <property type="match status" value="1"/>
</dbReference>
<dbReference type="Gene3D" id="3.40.1000.70">
    <property type="entry name" value="PknH-like extracellular domain"/>
    <property type="match status" value="1"/>
</dbReference>
<evidence type="ECO:0000313" key="2">
    <source>
        <dbReference type="EMBL" id="KXP03601.1"/>
    </source>
</evidence>
<protein>
    <recommendedName>
        <fullName evidence="1">PknH-like extracellular domain-containing protein</fullName>
    </recommendedName>
</protein>
<dbReference type="EMBL" id="LSRF01000058">
    <property type="protein sequence ID" value="KXP03601.1"/>
    <property type="molecule type" value="Genomic_DNA"/>
</dbReference>
<dbReference type="AlphaFoldDB" id="A0A137ZZH8"/>
<dbReference type="STRING" id="239498.AXK60_17505"/>
<dbReference type="InterPro" id="IPR026954">
    <property type="entry name" value="PknH-like_Extracell"/>
</dbReference>
<organism evidence="2 3">
    <name type="scientific">Tsukamurella pseudospumae</name>
    <dbReference type="NCBI Taxonomy" id="239498"/>
    <lineage>
        <taxon>Bacteria</taxon>
        <taxon>Bacillati</taxon>
        <taxon>Actinomycetota</taxon>
        <taxon>Actinomycetes</taxon>
        <taxon>Mycobacteriales</taxon>
        <taxon>Tsukamurellaceae</taxon>
        <taxon>Tsukamurella</taxon>
    </lineage>
</organism>
<evidence type="ECO:0000313" key="3">
    <source>
        <dbReference type="Proteomes" id="UP000070258"/>
    </source>
</evidence>
<dbReference type="Proteomes" id="UP000070258">
    <property type="component" value="Unassembled WGS sequence"/>
</dbReference>
<dbReference type="InterPro" id="IPR038232">
    <property type="entry name" value="PknH-like_Extracell_sf"/>
</dbReference>
<reference evidence="3" key="1">
    <citation type="submission" date="2016-02" db="EMBL/GenBank/DDBJ databases">
        <authorList>
            <person name="Wen L."/>
            <person name="He K."/>
            <person name="Yang H."/>
        </authorList>
    </citation>
    <scope>NUCLEOTIDE SEQUENCE [LARGE SCALE GENOMIC DNA]</scope>
    <source>
        <strain evidence="3">JCM 15929</strain>
    </source>
</reference>